<protein>
    <recommendedName>
        <fullName evidence="1">DUF5655 domain-containing protein</fullName>
    </recommendedName>
</protein>
<name>A3HTV2_9BACT</name>
<evidence type="ECO:0000313" key="3">
    <source>
        <dbReference type="Proteomes" id="UP000003919"/>
    </source>
</evidence>
<reference evidence="2 3" key="1">
    <citation type="journal article" date="2011" name="J. Bacteriol.">
        <title>Complete genome sequence of Algoriphagus sp. PR1, bacterial prey of a colony-forming choanoflagellate.</title>
        <authorList>
            <person name="Alegado R.A."/>
            <person name="Ferriera S."/>
            <person name="Nusbaum C."/>
            <person name="Young S.K."/>
            <person name="Zeng Q."/>
            <person name="Imamovic A."/>
            <person name="Fairclough S.R."/>
            <person name="King N."/>
        </authorList>
    </citation>
    <scope>NUCLEOTIDE SEQUENCE [LARGE SCALE GENOMIC DNA]</scope>
    <source>
        <strain evidence="2 3">PR1</strain>
    </source>
</reference>
<dbReference type="Pfam" id="PF14117">
    <property type="entry name" value="DUF4287"/>
    <property type="match status" value="1"/>
</dbReference>
<feature type="domain" description="DUF5655" evidence="1">
    <location>
        <begin position="76"/>
        <end position="182"/>
    </location>
</feature>
<comment type="caution">
    <text evidence="2">The sequence shown here is derived from an EMBL/GenBank/DDBJ whole genome shotgun (WGS) entry which is preliminary data.</text>
</comment>
<dbReference type="InterPro" id="IPR043714">
    <property type="entry name" value="DUF5655"/>
</dbReference>
<keyword evidence="3" id="KW-1185">Reference proteome</keyword>
<dbReference type="HOGENOM" id="CLU_101670_1_0_10"/>
<dbReference type="STRING" id="388413.ALPR1_13655"/>
<organism evidence="2 3">
    <name type="scientific">Algoriphagus machipongonensis</name>
    <dbReference type="NCBI Taxonomy" id="388413"/>
    <lineage>
        <taxon>Bacteria</taxon>
        <taxon>Pseudomonadati</taxon>
        <taxon>Bacteroidota</taxon>
        <taxon>Cytophagia</taxon>
        <taxon>Cytophagales</taxon>
        <taxon>Cyclobacteriaceae</taxon>
        <taxon>Algoriphagus</taxon>
    </lineage>
</organism>
<dbReference type="AlphaFoldDB" id="A3HTV2"/>
<evidence type="ECO:0000259" key="1">
    <source>
        <dbReference type="Pfam" id="PF18899"/>
    </source>
</evidence>
<dbReference type="Proteomes" id="UP000003919">
    <property type="component" value="Unassembled WGS sequence"/>
</dbReference>
<dbReference type="RefSeq" id="WP_008201302.1">
    <property type="nucleotide sequence ID" value="NZ_CM001023.1"/>
</dbReference>
<dbReference type="eggNOG" id="ENOG502Z9ZF">
    <property type="taxonomic scope" value="Bacteria"/>
</dbReference>
<dbReference type="OrthoDB" id="9809825at2"/>
<accession>A3HTV2</accession>
<dbReference type="Pfam" id="PF18899">
    <property type="entry name" value="DUF5655"/>
    <property type="match status" value="1"/>
</dbReference>
<dbReference type="EMBL" id="AAXU02000001">
    <property type="protein sequence ID" value="EAZ83270.1"/>
    <property type="molecule type" value="Genomic_DNA"/>
</dbReference>
<sequence>MDQAAKTMIENLHKKTGKSLDEWISIVKKENFAKHGEILKYLKTNHDFTHGFANLVALKTLKSDAGSVNETDELITKQYKGKEHFLPLFEKLKKEISAFGKDVEFAPKNSYVSVRRKKQFALLVPATKTRYEVGINLKGQEPKGILELDTKSSGMVSHRVMIINPEEQYSKELINWLKKAYEAAG</sequence>
<evidence type="ECO:0000313" key="2">
    <source>
        <dbReference type="EMBL" id="EAZ83270.1"/>
    </source>
</evidence>
<dbReference type="InterPro" id="IPR025629">
    <property type="entry name" value="DUF4287"/>
</dbReference>
<proteinExistence type="predicted"/>
<gene>
    <name evidence="2" type="ORF">ALPR1_13655</name>
</gene>